<proteinExistence type="predicted"/>
<dbReference type="RefSeq" id="WP_012954548.1">
    <property type="nucleotide sequence ID" value="NC_013771.1"/>
</dbReference>
<evidence type="ECO:0000313" key="2">
    <source>
        <dbReference type="Proteomes" id="UP000001405"/>
    </source>
</evidence>
<name>D3EQW1_ATETH</name>
<dbReference type="AlphaFoldDB" id="D3EQW1"/>
<dbReference type="OrthoDB" id="482635at2"/>
<protein>
    <submittedName>
        <fullName evidence="1">Uncharacterized protein</fullName>
    </submittedName>
</protein>
<dbReference type="HOGENOM" id="CLU_054211_0_0_3"/>
<dbReference type="EMBL" id="CP001842">
    <property type="protein sequence ID" value="ADB95861.1"/>
    <property type="molecule type" value="Genomic_DNA"/>
</dbReference>
<dbReference type="KEGG" id="cyu:UCYN_11930"/>
<sequence length="227" mass="25763">MLDQFRNYYPQGSLISELITIDHGKYIVRALVQINGVVLGTGLAADNIIEIAEDRAINRALKSIVEARSSTKLNSTNLDSRLSNTASISSEKLITPLNTDTERSKQDNKDYLSLDSKALDIVEEDNQEFTSFEEPDDKINELEQDENFSLVSSDNNTPLDSKADNESLDFSEIIARSNIELKRVKWTTEQGRDYLIKTYGKRSRQVLSDKELLDFLHYLENLPTPIQ</sequence>
<accession>D3EQW1</accession>
<organism evidence="2">
    <name type="scientific">Atelocyanobacterium thalassa (isolate ALOHA)</name>
    <dbReference type="NCBI Taxonomy" id="1453429"/>
    <lineage>
        <taxon>Bacteria</taxon>
        <taxon>Bacillati</taxon>
        <taxon>Cyanobacteriota</taxon>
        <taxon>Cyanophyceae</taxon>
        <taxon>Oscillatoriophycideae</taxon>
        <taxon>Chroococcales</taxon>
        <taxon>Aphanothecaceae</taxon>
        <taxon>Candidatus Atelocyanobacterium</taxon>
        <taxon>Candidatus Atelocyanobacterium thalassae</taxon>
    </lineage>
</organism>
<dbReference type="Proteomes" id="UP000001405">
    <property type="component" value="Chromosome"/>
</dbReference>
<gene>
    <name evidence="1" type="ordered locus">UCYN_11930</name>
</gene>
<keyword evidence="2" id="KW-1185">Reference proteome</keyword>
<dbReference type="STRING" id="1453429.UCYN_11930"/>
<dbReference type="PATRIC" id="fig|713887.8.peg.1119"/>
<reference evidence="1 2" key="1">
    <citation type="journal article" date="2010" name="Nature">
        <title>Metabolic streamlining in an open-ocean nitrogen-fixing cyanobacterium.</title>
        <authorList>
            <person name="Tripp H.J."/>
            <person name="Bench S.R."/>
            <person name="Turk K.A."/>
            <person name="Foster R.A."/>
            <person name="Desany B.A."/>
            <person name="Niazi F."/>
            <person name="Affourtit J.P."/>
            <person name="Zehr J.P."/>
        </authorList>
    </citation>
    <scope>NUCLEOTIDE SEQUENCE [LARGE SCALE GENOMIC DNA]</scope>
    <source>
        <strain evidence="2">ALOHA</strain>
    </source>
</reference>
<evidence type="ECO:0000313" key="1">
    <source>
        <dbReference type="EMBL" id="ADB95861.1"/>
    </source>
</evidence>